<protein>
    <submittedName>
        <fullName evidence="1">Uncharacterized protein</fullName>
    </submittedName>
</protein>
<evidence type="ECO:0000313" key="1">
    <source>
        <dbReference type="EMBL" id="OGY11168.1"/>
    </source>
</evidence>
<dbReference type="EMBL" id="MHBZ01000022">
    <property type="protein sequence ID" value="OGY11168.1"/>
    <property type="molecule type" value="Genomic_DNA"/>
</dbReference>
<sequence>MKKIIDSVYNSLENENWYAALFVALTLPDICAALKAGKTSGEKYAGWFEKNLSQYKGFLSGNDCYALRCALLHSGKDDISDQRKREVLEHCVFLTKGAHCNLFKDCVFNGEKKSFLQLNIQTFCKDICKAVENWLVSMRSNLLVQERLKTTIEIHEPGYSYKGLIRFV</sequence>
<proteinExistence type="predicted"/>
<name>A0A1G1V6W5_9BACT</name>
<accession>A0A1G1V6W5</accession>
<gene>
    <name evidence="1" type="ORF">A3D26_04725</name>
</gene>
<evidence type="ECO:0000313" key="2">
    <source>
        <dbReference type="Proteomes" id="UP000178319"/>
    </source>
</evidence>
<comment type="caution">
    <text evidence="1">The sequence shown here is derived from an EMBL/GenBank/DDBJ whole genome shotgun (WGS) entry which is preliminary data.</text>
</comment>
<dbReference type="Proteomes" id="UP000178319">
    <property type="component" value="Unassembled WGS sequence"/>
</dbReference>
<dbReference type="STRING" id="1797516.A3D26_04725"/>
<dbReference type="AlphaFoldDB" id="A0A1G1V6W5"/>
<reference evidence="1 2" key="1">
    <citation type="journal article" date="2016" name="Nat. Commun.">
        <title>Thousands of microbial genomes shed light on interconnected biogeochemical processes in an aquifer system.</title>
        <authorList>
            <person name="Anantharaman K."/>
            <person name="Brown C.T."/>
            <person name="Hug L.A."/>
            <person name="Sharon I."/>
            <person name="Castelle C.J."/>
            <person name="Probst A.J."/>
            <person name="Thomas B.C."/>
            <person name="Singh A."/>
            <person name="Wilkins M.J."/>
            <person name="Karaoz U."/>
            <person name="Brodie E.L."/>
            <person name="Williams K.H."/>
            <person name="Hubbard S.S."/>
            <person name="Banfield J.F."/>
        </authorList>
    </citation>
    <scope>NUCLEOTIDE SEQUENCE [LARGE SCALE GENOMIC DNA]</scope>
</reference>
<organism evidence="1 2">
    <name type="scientific">Candidatus Blackburnbacteria bacterium RIFCSPHIGHO2_02_FULL_44_20</name>
    <dbReference type="NCBI Taxonomy" id="1797516"/>
    <lineage>
        <taxon>Bacteria</taxon>
        <taxon>Candidatus Blackburniibacteriota</taxon>
    </lineage>
</organism>